<organism evidence="1 2">
    <name type="scientific">Elizabethkingia miricola</name>
    <name type="common">Chryseobacterium miricola</name>
    <dbReference type="NCBI Taxonomy" id="172045"/>
    <lineage>
        <taxon>Bacteria</taxon>
        <taxon>Pseudomonadati</taxon>
        <taxon>Bacteroidota</taxon>
        <taxon>Flavobacteriia</taxon>
        <taxon>Flavobacteriales</taxon>
        <taxon>Weeksellaceae</taxon>
        <taxon>Elizabethkingia</taxon>
    </lineage>
</organism>
<evidence type="ECO:0000313" key="1">
    <source>
        <dbReference type="EMBL" id="TYO85118.1"/>
    </source>
</evidence>
<accession>A0ABY3NBN9</accession>
<gene>
    <name evidence="1" type="ORF">LX74_03638</name>
</gene>
<comment type="caution">
    <text evidence="1">The sequence shown here is derived from an EMBL/GenBank/DDBJ whole genome shotgun (WGS) entry which is preliminary data.</text>
</comment>
<proteinExistence type="predicted"/>
<reference evidence="1 2" key="1">
    <citation type="submission" date="2019-07" db="EMBL/GenBank/DDBJ databases">
        <title>Genomic Encyclopedia of Archaeal and Bacterial Type Strains, Phase II (KMG-II): from individual species to whole genera.</title>
        <authorList>
            <person name="Goeker M."/>
        </authorList>
    </citation>
    <scope>NUCLEOTIDE SEQUENCE [LARGE SCALE GENOMIC DNA]</scope>
    <source>
        <strain evidence="1 2">DSM 14571</strain>
    </source>
</reference>
<dbReference type="EMBL" id="VNHK01000016">
    <property type="protein sequence ID" value="TYO85118.1"/>
    <property type="molecule type" value="Genomic_DNA"/>
</dbReference>
<evidence type="ECO:0000313" key="2">
    <source>
        <dbReference type="Proteomes" id="UP000324513"/>
    </source>
</evidence>
<dbReference type="Proteomes" id="UP000324513">
    <property type="component" value="Unassembled WGS sequence"/>
</dbReference>
<sequence>MLLKLIVIRLSEFNMKNINSYILLFLLSFISIFSNDWTNSTAKNISYTYDSIVVHTIDIGEDTDNSILVSGRTIHVLKKVFYDDSYFYSLLVPSKIGKKVYVTDLPIHIKCSVKSFLHLLQLF</sequence>
<protein>
    <submittedName>
        <fullName evidence="1">Uncharacterized protein</fullName>
    </submittedName>
</protein>
<name>A0ABY3NBN9_ELIMR</name>
<keyword evidence="2" id="KW-1185">Reference proteome</keyword>